<dbReference type="InterPro" id="IPR016130">
    <property type="entry name" value="Tyr_Pase_AS"/>
</dbReference>
<dbReference type="PROSITE" id="PS00383">
    <property type="entry name" value="TYR_PHOSPHATASE_1"/>
    <property type="match status" value="1"/>
</dbReference>
<dbReference type="Gene3D" id="3.40.250.10">
    <property type="entry name" value="Rhodanese-like domain"/>
    <property type="match status" value="1"/>
</dbReference>
<dbReference type="PANTHER" id="PTHR19134">
    <property type="entry name" value="RECEPTOR-TYPE TYROSINE-PROTEIN PHOSPHATASE"/>
    <property type="match status" value="1"/>
</dbReference>
<evidence type="ECO:0000313" key="8">
    <source>
        <dbReference type="Proteomes" id="UP000245771"/>
    </source>
</evidence>
<dbReference type="FunCoup" id="A0A316V7F6">
    <property type="interactions" value="20"/>
</dbReference>
<feature type="compositionally biased region" description="Polar residues" evidence="3">
    <location>
        <begin position="49"/>
        <end position="67"/>
    </location>
</feature>
<feature type="compositionally biased region" description="Low complexity" evidence="3">
    <location>
        <begin position="17"/>
        <end position="42"/>
    </location>
</feature>
<feature type="compositionally biased region" description="Polar residues" evidence="3">
    <location>
        <begin position="903"/>
        <end position="918"/>
    </location>
</feature>
<dbReference type="PROSITE" id="PS50055">
    <property type="entry name" value="TYR_PHOSPHATASE_PTP"/>
    <property type="match status" value="1"/>
</dbReference>
<dbReference type="InParanoid" id="A0A316V7F6"/>
<feature type="domain" description="Rhodanese" evidence="6">
    <location>
        <begin position="191"/>
        <end position="340"/>
    </location>
</feature>
<dbReference type="InterPro" id="IPR001763">
    <property type="entry name" value="Rhodanese-like_dom"/>
</dbReference>
<dbReference type="STRING" id="1280837.A0A316V7F6"/>
<dbReference type="InterPro" id="IPR003595">
    <property type="entry name" value="Tyr_Pase_cat"/>
</dbReference>
<evidence type="ECO:0000313" key="7">
    <source>
        <dbReference type="EMBL" id="PWN33430.1"/>
    </source>
</evidence>
<dbReference type="EC" id="3.1.3.48" evidence="2"/>
<feature type="region of interest" description="Disordered" evidence="3">
    <location>
        <begin position="352"/>
        <end position="383"/>
    </location>
</feature>
<dbReference type="InterPro" id="IPR029021">
    <property type="entry name" value="Prot-tyrosine_phosphatase-like"/>
</dbReference>
<evidence type="ECO:0000259" key="6">
    <source>
        <dbReference type="PROSITE" id="PS50206"/>
    </source>
</evidence>
<dbReference type="OrthoDB" id="6058203at2759"/>
<feature type="compositionally biased region" description="Low complexity" evidence="3">
    <location>
        <begin position="991"/>
        <end position="1011"/>
    </location>
</feature>
<feature type="compositionally biased region" description="Polar residues" evidence="3">
    <location>
        <begin position="361"/>
        <end position="373"/>
    </location>
</feature>
<dbReference type="RefSeq" id="XP_025353732.1">
    <property type="nucleotide sequence ID" value="XM_025502579.1"/>
</dbReference>
<dbReference type="InterPro" id="IPR000387">
    <property type="entry name" value="Tyr_Pase_dom"/>
</dbReference>
<dbReference type="SUPFAM" id="SSF52799">
    <property type="entry name" value="(Phosphotyrosine protein) phosphatases II"/>
    <property type="match status" value="1"/>
</dbReference>
<dbReference type="PROSITE" id="PS50206">
    <property type="entry name" value="RHODANESE_3"/>
    <property type="match status" value="1"/>
</dbReference>
<dbReference type="EMBL" id="KZ819604">
    <property type="protein sequence ID" value="PWN33430.1"/>
    <property type="molecule type" value="Genomic_DNA"/>
</dbReference>
<name>A0A316V7F6_9BASI</name>
<feature type="compositionally biased region" description="Low complexity" evidence="3">
    <location>
        <begin position="970"/>
        <end position="984"/>
    </location>
</feature>
<feature type="domain" description="Tyrosine-protein phosphatase" evidence="4">
    <location>
        <begin position="566"/>
        <end position="848"/>
    </location>
</feature>
<proteinExistence type="inferred from homology"/>
<accession>A0A316V7F6</accession>
<dbReference type="AlphaFoldDB" id="A0A316V7F6"/>
<feature type="region of interest" description="Disordered" evidence="3">
    <location>
        <begin position="706"/>
        <end position="730"/>
    </location>
</feature>
<feature type="region of interest" description="Disordered" evidence="3">
    <location>
        <begin position="1"/>
        <end position="158"/>
    </location>
</feature>
<gene>
    <name evidence="7" type="ORF">FA14DRAFT_62138</name>
</gene>
<dbReference type="SMART" id="SM00404">
    <property type="entry name" value="PTPc_motif"/>
    <property type="match status" value="1"/>
</dbReference>
<evidence type="ECO:0000256" key="3">
    <source>
        <dbReference type="SAM" id="MobiDB-lite"/>
    </source>
</evidence>
<dbReference type="Pfam" id="PF00102">
    <property type="entry name" value="Y_phosphatase"/>
    <property type="match status" value="2"/>
</dbReference>
<dbReference type="SMART" id="SM00194">
    <property type="entry name" value="PTPc"/>
    <property type="match status" value="1"/>
</dbReference>
<dbReference type="GO" id="GO:0004725">
    <property type="term" value="F:protein tyrosine phosphatase activity"/>
    <property type="evidence" value="ECO:0007669"/>
    <property type="project" value="UniProtKB-EC"/>
</dbReference>
<protein>
    <recommendedName>
        <fullName evidence="2">protein-tyrosine-phosphatase</fullName>
        <ecNumber evidence="2">3.1.3.48</ecNumber>
    </recommendedName>
</protein>
<feature type="compositionally biased region" description="Low complexity" evidence="3">
    <location>
        <begin position="1019"/>
        <end position="1034"/>
    </location>
</feature>
<organism evidence="7 8">
    <name type="scientific">Meira miltonrushii</name>
    <dbReference type="NCBI Taxonomy" id="1280837"/>
    <lineage>
        <taxon>Eukaryota</taxon>
        <taxon>Fungi</taxon>
        <taxon>Dikarya</taxon>
        <taxon>Basidiomycota</taxon>
        <taxon>Ustilaginomycotina</taxon>
        <taxon>Exobasidiomycetes</taxon>
        <taxon>Exobasidiales</taxon>
        <taxon>Brachybasidiaceae</taxon>
        <taxon>Meira</taxon>
    </lineage>
</organism>
<dbReference type="GeneID" id="37024360"/>
<dbReference type="InterPro" id="IPR036873">
    <property type="entry name" value="Rhodanese-like_dom_sf"/>
</dbReference>
<dbReference type="InterPro" id="IPR000242">
    <property type="entry name" value="PTP_cat"/>
</dbReference>
<dbReference type="Proteomes" id="UP000245771">
    <property type="component" value="Unassembled WGS sequence"/>
</dbReference>
<dbReference type="SUPFAM" id="SSF52821">
    <property type="entry name" value="Rhodanese/Cell cycle control phosphatase"/>
    <property type="match status" value="1"/>
</dbReference>
<feature type="compositionally biased region" description="Basic and acidic residues" evidence="3">
    <location>
        <begin position="707"/>
        <end position="722"/>
    </location>
</feature>
<evidence type="ECO:0000256" key="1">
    <source>
        <dbReference type="ARBA" id="ARBA00009649"/>
    </source>
</evidence>
<evidence type="ECO:0000259" key="4">
    <source>
        <dbReference type="PROSITE" id="PS50055"/>
    </source>
</evidence>
<feature type="domain" description="Tyrosine specific protein phosphatases" evidence="5">
    <location>
        <begin position="779"/>
        <end position="827"/>
    </location>
</feature>
<dbReference type="PROSITE" id="PS50056">
    <property type="entry name" value="TYR_PHOSPHATASE_2"/>
    <property type="match status" value="1"/>
</dbReference>
<keyword evidence="8" id="KW-1185">Reference proteome</keyword>
<dbReference type="Gene3D" id="3.90.190.10">
    <property type="entry name" value="Protein tyrosine phosphatase superfamily"/>
    <property type="match status" value="2"/>
</dbReference>
<feature type="region of interest" description="Disordered" evidence="3">
    <location>
        <begin position="873"/>
        <end position="1050"/>
    </location>
</feature>
<evidence type="ECO:0000256" key="2">
    <source>
        <dbReference type="ARBA" id="ARBA00013064"/>
    </source>
</evidence>
<dbReference type="PRINTS" id="PR00700">
    <property type="entry name" value="PRTYPHPHTASE"/>
</dbReference>
<feature type="compositionally biased region" description="Low complexity" evidence="3">
    <location>
        <begin position="145"/>
        <end position="158"/>
    </location>
</feature>
<reference evidence="7 8" key="1">
    <citation type="journal article" date="2018" name="Mol. Biol. Evol.">
        <title>Broad Genomic Sampling Reveals a Smut Pathogenic Ancestry of the Fungal Clade Ustilaginomycotina.</title>
        <authorList>
            <person name="Kijpornyongpan T."/>
            <person name="Mondo S.J."/>
            <person name="Barry K."/>
            <person name="Sandor L."/>
            <person name="Lee J."/>
            <person name="Lipzen A."/>
            <person name="Pangilinan J."/>
            <person name="LaButti K."/>
            <person name="Hainaut M."/>
            <person name="Henrissat B."/>
            <person name="Grigoriev I.V."/>
            <person name="Spatafora J.W."/>
            <person name="Aime M.C."/>
        </authorList>
    </citation>
    <scope>NUCLEOTIDE SEQUENCE [LARGE SCALE GENOMIC DNA]</scope>
    <source>
        <strain evidence="7 8">MCA 3882</strain>
    </source>
</reference>
<evidence type="ECO:0000259" key="5">
    <source>
        <dbReference type="PROSITE" id="PS50056"/>
    </source>
</evidence>
<sequence>MESASGLQRPSIAANHSNGSIGSSTYSSEASQSISEASIQFSGPRFGEGTSNDYFASAAPQPSNPFEMSNPFEASSSSSLAPQPPKSEHPWSNFFGNSGPLTGAANPVQTPLHHPSDRGSKDLFGASSSNLVVPPTFKPMSRIQSGGSASSTRTASSSISAQDLARYEAIEVNALVDLLLDSAKNDGTHSPADGTLIIDIRPSTSYALARVKGSINVCAPSTLLKRAGVSVERIEQEMLTSEEDQAKFSGWRKGPRKSDAKDAVDSQVKDNNEISAIERIIVLDTDTRHVSEAGKPASGGGGPCLTGLLRKFDQAGFGGRLNWLVGGFNAFTMFVNSKAKNALVPNAAEQLLDRKKPAPSTPTKMSQNGSPTTPMAELNGGDSIRRASVPSFKSLGLNSGLQMPSTGPAPNYSRAHSLVQPKGLPMEAFSASSTAKGKFNHDQSMMQASEGASTLVQGNEEPSLSAANPFFDNVRQNKELQNGITERIPLDVPEISEADARRLPNFLNKLRKMDEKERADTLAQSFFEIEQSERDRLMATMQRHADESDCKGSLRNGAISPSAMNLTSDYSSVQSGYNSAKKDFPFSISAALERGSENRYNNIWTYEHSRVQCPQQGEYINGSFIEPAREFGCKRRYIATQAPLPSTFDTFWAVLWQQNVRTIIMATREFESGRVQSHNYWVPKVYGSLQLEVVEEVSLDKNGVIVKRHDDASEPGSSKDSEPNYFNLPSAQSENNEEIATIRRKILLKDQNGECREINHFQYIAWPDYSVPNDPDSLLVLMRMANTVQQEADIEAKGNQSQAVGPMVVHCSAGVGRTGTYILIDSVLDIIRRARWAAAGRKIADVWEPGWIDLDERGRESFKASSRFLFPTQDQDSSLKRKNLKRELSPSYMNLDSREARRSTSPMNDSGDPSSTSDHGPKSEDSGQSISGRDIDSPPPARRNRSEGSEGKMGAANIASVPFSKPALSPDQLQQPLPFQFTPTEGPPTPSTALGKLSLGSSSSSSTKSSAFRVRRSSKPSNLQSSSPKKNPFFGTPPPPLPPSESDKPVEEIWEDVMGNEGVELVRKVLDTIREQRMSMVQTSRQFVFAYKTIFEGVLQEMKREEAALERRLST</sequence>
<comment type="similarity">
    <text evidence="1">Belongs to the protein-tyrosine phosphatase family. Non-receptor class subfamily.</text>
</comment>
<dbReference type="PANTHER" id="PTHR19134:SF561">
    <property type="entry name" value="PROTEIN TYROSINE PHOSPHATASE 36E, ISOFORM A"/>
    <property type="match status" value="1"/>
</dbReference>
<dbReference type="InterPro" id="IPR050348">
    <property type="entry name" value="Protein-Tyr_Phosphatase"/>
</dbReference>